<reference evidence="8 9" key="1">
    <citation type="submission" date="2019-10" db="EMBL/GenBank/DDBJ databases">
        <title>Alkalibaculum tamaniensis sp.nov., a new alkaliphilic acetogen, isolated on methoxylated aromatics from a mud volcano.</title>
        <authorList>
            <person name="Khomyakova M.A."/>
            <person name="Merkel A.Y."/>
            <person name="Bonch-Osmolovskaya E.A."/>
            <person name="Slobodkin A.I."/>
        </authorList>
    </citation>
    <scope>NUCLEOTIDE SEQUENCE [LARGE SCALE GENOMIC DNA]</scope>
    <source>
        <strain evidence="8 9">M08DMB</strain>
    </source>
</reference>
<accession>A0A6A7K6T8</accession>
<comment type="function">
    <text evidence="6">Involved in transcription antitermination. Required for transcription of ribosomal RNA (rRNA) genes. Binds specifically to the boxA antiterminator sequence of the ribosomal RNA (rrn) operons.</text>
</comment>
<comment type="caution">
    <text evidence="8">The sequence shown here is derived from an EMBL/GenBank/DDBJ whole genome shotgun (WGS) entry which is preliminary data.</text>
</comment>
<evidence type="ECO:0000256" key="3">
    <source>
        <dbReference type="ARBA" id="ARBA00022884"/>
    </source>
</evidence>
<evidence type="ECO:0000256" key="2">
    <source>
        <dbReference type="ARBA" id="ARBA00022814"/>
    </source>
</evidence>
<dbReference type="Proteomes" id="UP000440004">
    <property type="component" value="Unassembled WGS sequence"/>
</dbReference>
<protein>
    <recommendedName>
        <fullName evidence="6">Transcription antitermination protein NusB</fullName>
    </recommendedName>
    <alternativeName>
        <fullName evidence="6">Antitermination factor NusB</fullName>
    </alternativeName>
</protein>
<evidence type="ECO:0000313" key="8">
    <source>
        <dbReference type="EMBL" id="MPW25160.1"/>
    </source>
</evidence>
<keyword evidence="4 6" id="KW-0805">Transcription regulation</keyword>
<dbReference type="GO" id="GO:0005829">
    <property type="term" value="C:cytosol"/>
    <property type="evidence" value="ECO:0007669"/>
    <property type="project" value="TreeGrafter"/>
</dbReference>
<dbReference type="SUPFAM" id="SSF48013">
    <property type="entry name" value="NusB-like"/>
    <property type="match status" value="1"/>
</dbReference>
<dbReference type="GO" id="GO:0003723">
    <property type="term" value="F:RNA binding"/>
    <property type="evidence" value="ECO:0007669"/>
    <property type="project" value="UniProtKB-UniRule"/>
</dbReference>
<evidence type="ECO:0000256" key="6">
    <source>
        <dbReference type="HAMAP-Rule" id="MF_00073"/>
    </source>
</evidence>
<keyword evidence="3 6" id="KW-0694">RNA-binding</keyword>
<dbReference type="PANTHER" id="PTHR11078:SF3">
    <property type="entry name" value="ANTITERMINATION NUSB DOMAIN-CONTAINING PROTEIN"/>
    <property type="match status" value="1"/>
</dbReference>
<gene>
    <name evidence="6 8" type="primary">nusB</name>
    <name evidence="8" type="ORF">GC105_05070</name>
</gene>
<dbReference type="RefSeq" id="WP_152802394.1">
    <property type="nucleotide sequence ID" value="NZ_WHNX01000006.1"/>
</dbReference>
<dbReference type="AlphaFoldDB" id="A0A6A7K6T8"/>
<dbReference type="HAMAP" id="MF_00073">
    <property type="entry name" value="NusB"/>
    <property type="match status" value="1"/>
</dbReference>
<evidence type="ECO:0000259" key="7">
    <source>
        <dbReference type="Pfam" id="PF01029"/>
    </source>
</evidence>
<organism evidence="8 9">
    <name type="scientific">Alkalibaculum sporogenes</name>
    <dbReference type="NCBI Taxonomy" id="2655001"/>
    <lineage>
        <taxon>Bacteria</taxon>
        <taxon>Bacillati</taxon>
        <taxon>Bacillota</taxon>
        <taxon>Clostridia</taxon>
        <taxon>Eubacteriales</taxon>
        <taxon>Eubacteriaceae</taxon>
        <taxon>Alkalibaculum</taxon>
    </lineage>
</organism>
<name>A0A6A7K6T8_9FIRM</name>
<dbReference type="InterPro" id="IPR006027">
    <property type="entry name" value="NusB_RsmB_TIM44"/>
</dbReference>
<dbReference type="GO" id="GO:0031564">
    <property type="term" value="P:transcription antitermination"/>
    <property type="evidence" value="ECO:0007669"/>
    <property type="project" value="UniProtKB-KW"/>
</dbReference>
<sequence length="136" mass="16063">MSRSYAREVVLKTIFQIGFHEGEEDNLYLDYIKQFELKEADLKYTKDMIIEILKNKDQIDDVIDAYLVNWDIKRLNLIELAILRLASFEIMNLKDIPPPVSINEAINFTIKYSDQESIKYINAVLEKIAKFERNLE</sequence>
<evidence type="ECO:0000256" key="5">
    <source>
        <dbReference type="ARBA" id="ARBA00023163"/>
    </source>
</evidence>
<dbReference type="NCBIfam" id="TIGR01951">
    <property type="entry name" value="nusB"/>
    <property type="match status" value="1"/>
</dbReference>
<dbReference type="GO" id="GO:0006353">
    <property type="term" value="P:DNA-templated transcription termination"/>
    <property type="evidence" value="ECO:0007669"/>
    <property type="project" value="UniProtKB-UniRule"/>
</dbReference>
<dbReference type="Gene3D" id="1.10.940.10">
    <property type="entry name" value="NusB-like"/>
    <property type="match status" value="1"/>
</dbReference>
<evidence type="ECO:0000313" key="9">
    <source>
        <dbReference type="Proteomes" id="UP000440004"/>
    </source>
</evidence>
<keyword evidence="5 6" id="KW-0804">Transcription</keyword>
<dbReference type="InterPro" id="IPR035926">
    <property type="entry name" value="NusB-like_sf"/>
</dbReference>
<proteinExistence type="inferred from homology"/>
<dbReference type="InterPro" id="IPR011605">
    <property type="entry name" value="NusB_fam"/>
</dbReference>
<comment type="similarity">
    <text evidence="1 6">Belongs to the NusB family.</text>
</comment>
<keyword evidence="2 6" id="KW-0889">Transcription antitermination</keyword>
<dbReference type="Pfam" id="PF01029">
    <property type="entry name" value="NusB"/>
    <property type="match status" value="1"/>
</dbReference>
<evidence type="ECO:0000256" key="1">
    <source>
        <dbReference type="ARBA" id="ARBA00005952"/>
    </source>
</evidence>
<dbReference type="PANTHER" id="PTHR11078">
    <property type="entry name" value="N UTILIZATION SUBSTANCE PROTEIN B-RELATED"/>
    <property type="match status" value="1"/>
</dbReference>
<keyword evidence="9" id="KW-1185">Reference proteome</keyword>
<evidence type="ECO:0000256" key="4">
    <source>
        <dbReference type="ARBA" id="ARBA00023015"/>
    </source>
</evidence>
<feature type="domain" description="NusB/RsmB/TIM44" evidence="7">
    <location>
        <begin position="6"/>
        <end position="130"/>
    </location>
</feature>
<dbReference type="EMBL" id="WHNX01000006">
    <property type="protein sequence ID" value="MPW25160.1"/>
    <property type="molecule type" value="Genomic_DNA"/>
</dbReference>